<dbReference type="PATRIC" id="fig|1280952.3.peg.3035"/>
<feature type="transmembrane region" description="Helical" evidence="1">
    <location>
        <begin position="60"/>
        <end position="93"/>
    </location>
</feature>
<dbReference type="AlphaFoldDB" id="A0A059F7X8"/>
<keyword evidence="1" id="KW-1133">Transmembrane helix</keyword>
<dbReference type="eggNOG" id="ENOG5032HDH">
    <property type="taxonomic scope" value="Bacteria"/>
</dbReference>
<gene>
    <name evidence="2" type="ORF">HJA_15165</name>
</gene>
<dbReference type="RefSeq" id="WP_035583778.1">
    <property type="nucleotide sequence ID" value="NZ_ARYJ01000012.1"/>
</dbReference>
<organism evidence="2 3">
    <name type="scientific">Hyphomonas jannaschiana VP2</name>
    <dbReference type="NCBI Taxonomy" id="1280952"/>
    <lineage>
        <taxon>Bacteria</taxon>
        <taxon>Pseudomonadati</taxon>
        <taxon>Pseudomonadota</taxon>
        <taxon>Alphaproteobacteria</taxon>
        <taxon>Hyphomonadales</taxon>
        <taxon>Hyphomonadaceae</taxon>
        <taxon>Hyphomonas</taxon>
    </lineage>
</organism>
<evidence type="ECO:0000313" key="2">
    <source>
        <dbReference type="EMBL" id="KCZ86702.1"/>
    </source>
</evidence>
<dbReference type="EMBL" id="ARYJ01000012">
    <property type="protein sequence ID" value="KCZ86702.1"/>
    <property type="molecule type" value="Genomic_DNA"/>
</dbReference>
<evidence type="ECO:0000256" key="1">
    <source>
        <dbReference type="SAM" id="Phobius"/>
    </source>
</evidence>
<dbReference type="OrthoDB" id="7619204at2"/>
<keyword evidence="1" id="KW-0812">Transmembrane</keyword>
<evidence type="ECO:0000313" key="3">
    <source>
        <dbReference type="Proteomes" id="UP000024816"/>
    </source>
</evidence>
<keyword evidence="1" id="KW-0472">Membrane</keyword>
<sequence>MFLKCEPNPHQGGRMTRAVLFNHAGGQRFAIDAEALHKKPDLLNEFGAHNSLRFRTLDAIAYGLCFVGGVGTVMVAWWMFFVGLAACVLMLAANRKSAGEAARNAARRSTDNFRRLHELGCLWLVYE</sequence>
<keyword evidence="3" id="KW-1185">Reference proteome</keyword>
<dbReference type="Proteomes" id="UP000024816">
    <property type="component" value="Unassembled WGS sequence"/>
</dbReference>
<protein>
    <submittedName>
        <fullName evidence="2">Uncharacterized protein</fullName>
    </submittedName>
</protein>
<accession>A0A059F7X8</accession>
<comment type="caution">
    <text evidence="2">The sequence shown here is derived from an EMBL/GenBank/DDBJ whole genome shotgun (WGS) entry which is preliminary data.</text>
</comment>
<reference evidence="2 3" key="1">
    <citation type="journal article" date="2014" name="Antonie Van Leeuwenhoek">
        <title>Hyphomonas beringensis sp. nov. and Hyphomonas chukchiensis sp. nov., isolated from surface seawater of the Bering Sea and Chukchi Sea.</title>
        <authorList>
            <person name="Li C."/>
            <person name="Lai Q."/>
            <person name="Li G."/>
            <person name="Dong C."/>
            <person name="Wang J."/>
            <person name="Liao Y."/>
            <person name="Shao Z."/>
        </authorList>
    </citation>
    <scope>NUCLEOTIDE SEQUENCE [LARGE SCALE GENOMIC DNA]</scope>
    <source>
        <strain evidence="2 3">VP2</strain>
    </source>
</reference>
<proteinExistence type="predicted"/>
<name>A0A059F7X8_9PROT</name>